<dbReference type="PRINTS" id="PR00364">
    <property type="entry name" value="DISEASERSIST"/>
</dbReference>
<comment type="caution">
    <text evidence="6">The sequence shown here is derived from an EMBL/GenBank/DDBJ whole genome shotgun (WGS) entry which is preliminary data.</text>
</comment>
<dbReference type="Gene3D" id="3.40.50.300">
    <property type="entry name" value="P-loop containing nucleotide triphosphate hydrolases"/>
    <property type="match status" value="1"/>
</dbReference>
<dbReference type="InterPro" id="IPR016032">
    <property type="entry name" value="Sig_transdc_resp-reg_C-effctor"/>
</dbReference>
<accession>A0ABV3FKI8</accession>
<keyword evidence="7" id="KW-1185">Reference proteome</keyword>
<gene>
    <name evidence="6" type="ORF">AB0I48_00050</name>
</gene>
<organism evidence="6 7">
    <name type="scientific">Nocardia aurea</name>
    <dbReference type="NCBI Taxonomy" id="2144174"/>
    <lineage>
        <taxon>Bacteria</taxon>
        <taxon>Bacillati</taxon>
        <taxon>Actinomycetota</taxon>
        <taxon>Actinomycetes</taxon>
        <taxon>Mycobacteriales</taxon>
        <taxon>Nocardiaceae</taxon>
        <taxon>Nocardia</taxon>
    </lineage>
</organism>
<dbReference type="Proteomes" id="UP001551695">
    <property type="component" value="Unassembled WGS sequence"/>
</dbReference>
<dbReference type="Gene3D" id="1.25.40.10">
    <property type="entry name" value="Tetratricopeptide repeat domain"/>
    <property type="match status" value="2"/>
</dbReference>
<feature type="region of interest" description="Disordered" evidence="4">
    <location>
        <begin position="247"/>
        <end position="336"/>
    </location>
</feature>
<dbReference type="SUPFAM" id="SSF46894">
    <property type="entry name" value="C-terminal effector domain of the bipartite response regulators"/>
    <property type="match status" value="1"/>
</dbReference>
<feature type="compositionally biased region" description="Low complexity" evidence="4">
    <location>
        <begin position="312"/>
        <end position="327"/>
    </location>
</feature>
<feature type="domain" description="OmpR/PhoB-type" evidence="5">
    <location>
        <begin position="1"/>
        <end position="92"/>
    </location>
</feature>
<dbReference type="Pfam" id="PF25872">
    <property type="entry name" value="HTH_77"/>
    <property type="match status" value="1"/>
</dbReference>
<protein>
    <submittedName>
        <fullName evidence="6">BTAD domain-containing putative transcriptional regulator</fullName>
    </submittedName>
</protein>
<keyword evidence="2 3" id="KW-0238">DNA-binding</keyword>
<proteinExistence type="inferred from homology"/>
<dbReference type="EMBL" id="JBFAKC010000001">
    <property type="protein sequence ID" value="MEV0705938.1"/>
    <property type="molecule type" value="Genomic_DNA"/>
</dbReference>
<evidence type="ECO:0000313" key="6">
    <source>
        <dbReference type="EMBL" id="MEV0705938.1"/>
    </source>
</evidence>
<dbReference type="InterPro" id="IPR027417">
    <property type="entry name" value="P-loop_NTPase"/>
</dbReference>
<evidence type="ECO:0000256" key="4">
    <source>
        <dbReference type="SAM" id="MobiDB-lite"/>
    </source>
</evidence>
<dbReference type="RefSeq" id="WP_357778871.1">
    <property type="nucleotide sequence ID" value="NZ_JBFAKC010000001.1"/>
</dbReference>
<dbReference type="Gene3D" id="1.10.10.10">
    <property type="entry name" value="Winged helix-like DNA-binding domain superfamily/Winged helix DNA-binding domain"/>
    <property type="match status" value="1"/>
</dbReference>
<evidence type="ECO:0000256" key="2">
    <source>
        <dbReference type="ARBA" id="ARBA00023125"/>
    </source>
</evidence>
<evidence type="ECO:0000313" key="7">
    <source>
        <dbReference type="Proteomes" id="UP001551695"/>
    </source>
</evidence>
<evidence type="ECO:0000256" key="1">
    <source>
        <dbReference type="ARBA" id="ARBA00005820"/>
    </source>
</evidence>
<sequence length="1048" mass="110605">MEFGVLGALRVRDADGDVRIGSPSQRRVLTALLVHADTVVSVDRLISALWDERPPETAIRTLHSYLARLRGVLHADGVERLVTRPPGYLLRLDAADRFDAARFDELVNAAHRDPGRAAALLDEALAQWRGPAYAEFADSEFARPEAQRLDASRLDAIEERFEIGLAHGAHAEWIAALDAHVRANPLRERAASQLVRALYRVGRQADALTVLRTVRTRLDTELGVAPSPALRALETAVLRQDPALEARLPPTQTSMPVAHPIPDNSHPRLPPVAAAPVSPTSTAHHAPASTPGHAAPVPADAQPMPTPTITQPAFSAAAAEATPTPATGNSAPVPSTAHPVPVPIEALVGREDDLALVATALGTHRMLTLVGPGGVGKTTLAQHVAHAVEGAVAWCELAPVTDGAAVALAVATASGARRQPGADSAESLIAFLASREILLVVDNCEHVLADAAELVTRILRRCPAVTVLATSRAALGVPGEHLHPTAPLPVPDGAGDAAVSPAVRLFTARARAVRPDLEVDAANLTHIAEVCRRVDGLPLALELAAARLRSLNPADLAARLVSPADLLAGTRTAEPRHSTLRAVIDWSYALLSPAEQRLFARLSVFAGGFGLAAAEQVCGEPALLDVLTALVDNSLVTAGSTAGTVRYSMLETLRDYGRDLVERRGEADTLRDAHAGWCAALAEEAGRGLRGPGEARWIATVQADLDNLRAAHRHAVRRGDTDLTLRLSAGLALTVLYRFPDEVVAWSETALTLPDAAAHPRYASVCGAVAEALTFRGEHERALRLCEPVLDALPDPDDARRMPLLKVAAAVALYRGRWAECAATTTALLALARAHGDGWYASEALLFASLARTYSGDPAGGRALAAENLTVARAAGNPSQSAWALYSEAEALAGDAPDRALTRYHEAIARAAPVASVFVTNVAHVGLAALHTRAGAIPAALAEFRAAVRGWRRMQVWHHQWTTLRNLLLLLAAIDPEAATTLSGALNTYAANGFGADAAAEAETVDTLRADLGDARYAVARAHGATLSPEATVTFALEVLNRNIEVEH</sequence>
<dbReference type="InterPro" id="IPR011990">
    <property type="entry name" value="TPR-like_helical_dom_sf"/>
</dbReference>
<reference evidence="6 7" key="1">
    <citation type="submission" date="2024-06" db="EMBL/GenBank/DDBJ databases">
        <title>The Natural Products Discovery Center: Release of the First 8490 Sequenced Strains for Exploring Actinobacteria Biosynthetic Diversity.</title>
        <authorList>
            <person name="Kalkreuter E."/>
            <person name="Kautsar S.A."/>
            <person name="Yang D."/>
            <person name="Bader C.D."/>
            <person name="Teijaro C.N."/>
            <person name="Fluegel L."/>
            <person name="Davis C.M."/>
            <person name="Simpson J.R."/>
            <person name="Lauterbach L."/>
            <person name="Steele A.D."/>
            <person name="Gui C."/>
            <person name="Meng S."/>
            <person name="Li G."/>
            <person name="Viehrig K."/>
            <person name="Ye F."/>
            <person name="Su P."/>
            <person name="Kiefer A.F."/>
            <person name="Nichols A."/>
            <person name="Cepeda A.J."/>
            <person name="Yan W."/>
            <person name="Fan B."/>
            <person name="Jiang Y."/>
            <person name="Adhikari A."/>
            <person name="Zheng C.-J."/>
            <person name="Schuster L."/>
            <person name="Cowan T.M."/>
            <person name="Smanski M.J."/>
            <person name="Chevrette M.G."/>
            <person name="De Carvalho L.P.S."/>
            <person name="Shen B."/>
        </authorList>
    </citation>
    <scope>NUCLEOTIDE SEQUENCE [LARGE SCALE GENOMIC DNA]</scope>
    <source>
        <strain evidence="6 7">NPDC050403</strain>
    </source>
</reference>
<dbReference type="PANTHER" id="PTHR47691:SF3">
    <property type="entry name" value="HTH-TYPE TRANSCRIPTIONAL REGULATOR RV0890C-RELATED"/>
    <property type="match status" value="1"/>
</dbReference>
<dbReference type="InterPro" id="IPR005158">
    <property type="entry name" value="BTAD"/>
</dbReference>
<dbReference type="InterPro" id="IPR001867">
    <property type="entry name" value="OmpR/PhoB-type_DNA-bd"/>
</dbReference>
<feature type="DNA-binding region" description="OmpR/PhoB-type" evidence="3">
    <location>
        <begin position="1"/>
        <end position="92"/>
    </location>
</feature>
<dbReference type="InterPro" id="IPR036388">
    <property type="entry name" value="WH-like_DNA-bd_sf"/>
</dbReference>
<comment type="similarity">
    <text evidence="1">Belongs to the AfsR/DnrI/RedD regulatory family.</text>
</comment>
<evidence type="ECO:0000256" key="3">
    <source>
        <dbReference type="PROSITE-ProRule" id="PRU01091"/>
    </source>
</evidence>
<evidence type="ECO:0000259" key="5">
    <source>
        <dbReference type="PROSITE" id="PS51755"/>
    </source>
</evidence>
<feature type="compositionally biased region" description="Low complexity" evidence="4">
    <location>
        <begin position="271"/>
        <end position="283"/>
    </location>
</feature>
<dbReference type="PANTHER" id="PTHR47691">
    <property type="entry name" value="REGULATOR-RELATED"/>
    <property type="match status" value="1"/>
</dbReference>
<dbReference type="InterPro" id="IPR058852">
    <property type="entry name" value="HTH_77"/>
</dbReference>
<dbReference type="PROSITE" id="PS51755">
    <property type="entry name" value="OMPR_PHOB"/>
    <property type="match status" value="1"/>
</dbReference>
<dbReference type="SMART" id="SM00862">
    <property type="entry name" value="Trans_reg_C"/>
    <property type="match status" value="1"/>
</dbReference>
<dbReference type="Pfam" id="PF03704">
    <property type="entry name" value="BTAD"/>
    <property type="match status" value="1"/>
</dbReference>
<dbReference type="Pfam" id="PF00486">
    <property type="entry name" value="Trans_reg_C"/>
    <property type="match status" value="1"/>
</dbReference>
<name>A0ABV3FKI8_9NOCA</name>
<dbReference type="SMART" id="SM01043">
    <property type="entry name" value="BTAD"/>
    <property type="match status" value="1"/>
</dbReference>
<dbReference type="SUPFAM" id="SSF48452">
    <property type="entry name" value="TPR-like"/>
    <property type="match status" value="2"/>
</dbReference>
<dbReference type="SUPFAM" id="SSF52540">
    <property type="entry name" value="P-loop containing nucleoside triphosphate hydrolases"/>
    <property type="match status" value="1"/>
</dbReference>
<dbReference type="CDD" id="cd15831">
    <property type="entry name" value="BTAD"/>
    <property type="match status" value="1"/>
</dbReference>